<dbReference type="EMBL" id="JANPWB010000013">
    <property type="protein sequence ID" value="KAJ1108895.1"/>
    <property type="molecule type" value="Genomic_DNA"/>
</dbReference>
<dbReference type="AlphaFoldDB" id="A0AAV7N1U8"/>
<dbReference type="Proteomes" id="UP001066276">
    <property type="component" value="Chromosome 9"/>
</dbReference>
<name>A0AAV7N1U8_PLEWA</name>
<protein>
    <submittedName>
        <fullName evidence="1">Uncharacterized protein</fullName>
    </submittedName>
</protein>
<gene>
    <name evidence="1" type="ORF">NDU88_006265</name>
</gene>
<proteinExistence type="predicted"/>
<evidence type="ECO:0000313" key="1">
    <source>
        <dbReference type="EMBL" id="KAJ1108895.1"/>
    </source>
</evidence>
<comment type="caution">
    <text evidence="1">The sequence shown here is derived from an EMBL/GenBank/DDBJ whole genome shotgun (WGS) entry which is preliminary data.</text>
</comment>
<sequence length="164" mass="18542">MAKRVFSDHTVHDFDEESLEEGAMWEEYGAKKRGVWRGAGKREELARRKSHERPLTLMPGNQAQRKKAMVSVAVETTKAGSSGTRLWKGVYMTDMAVCTEGSLELERDPVGKKDTGGQCIQRKVDTEVSVEDEQVVIALGKRKSNRCSEMLKAFQEPQRRQLDL</sequence>
<keyword evidence="2" id="KW-1185">Reference proteome</keyword>
<accession>A0AAV7N1U8</accession>
<reference evidence="1" key="1">
    <citation type="journal article" date="2022" name="bioRxiv">
        <title>Sequencing and chromosome-scale assembly of the giantPleurodeles waltlgenome.</title>
        <authorList>
            <person name="Brown T."/>
            <person name="Elewa A."/>
            <person name="Iarovenko S."/>
            <person name="Subramanian E."/>
            <person name="Araus A.J."/>
            <person name="Petzold A."/>
            <person name="Susuki M."/>
            <person name="Suzuki K.-i.T."/>
            <person name="Hayashi T."/>
            <person name="Toyoda A."/>
            <person name="Oliveira C."/>
            <person name="Osipova E."/>
            <person name="Leigh N.D."/>
            <person name="Simon A."/>
            <person name="Yun M.H."/>
        </authorList>
    </citation>
    <scope>NUCLEOTIDE SEQUENCE</scope>
    <source>
        <strain evidence="1">20211129_DDA</strain>
        <tissue evidence="1">Liver</tissue>
    </source>
</reference>
<organism evidence="1 2">
    <name type="scientific">Pleurodeles waltl</name>
    <name type="common">Iberian ribbed newt</name>
    <dbReference type="NCBI Taxonomy" id="8319"/>
    <lineage>
        <taxon>Eukaryota</taxon>
        <taxon>Metazoa</taxon>
        <taxon>Chordata</taxon>
        <taxon>Craniata</taxon>
        <taxon>Vertebrata</taxon>
        <taxon>Euteleostomi</taxon>
        <taxon>Amphibia</taxon>
        <taxon>Batrachia</taxon>
        <taxon>Caudata</taxon>
        <taxon>Salamandroidea</taxon>
        <taxon>Salamandridae</taxon>
        <taxon>Pleurodelinae</taxon>
        <taxon>Pleurodeles</taxon>
    </lineage>
</organism>
<evidence type="ECO:0000313" key="2">
    <source>
        <dbReference type="Proteomes" id="UP001066276"/>
    </source>
</evidence>